<feature type="region of interest" description="Disordered" evidence="1">
    <location>
        <begin position="536"/>
        <end position="617"/>
    </location>
</feature>
<comment type="caution">
    <text evidence="2">The sequence shown here is derived from an EMBL/GenBank/DDBJ whole genome shotgun (WGS) entry which is preliminary data.</text>
</comment>
<feature type="region of interest" description="Disordered" evidence="1">
    <location>
        <begin position="242"/>
        <end position="523"/>
    </location>
</feature>
<feature type="compositionally biased region" description="Low complexity" evidence="1">
    <location>
        <begin position="736"/>
        <end position="748"/>
    </location>
</feature>
<accession>A0A2P8AK07</accession>
<protein>
    <recommendedName>
        <fullName evidence="4">Cell wall proline rich protein</fullName>
    </recommendedName>
</protein>
<evidence type="ECO:0000313" key="3">
    <source>
        <dbReference type="Proteomes" id="UP000243723"/>
    </source>
</evidence>
<sequence>MNLPDDDRQFVAPVEYVANTTFSFPQQPQQPSSHAPRRTASLHLNSSTPQRISNLERRSASTLPTFSFNASDTSGRAGDSPPRLPALDAPSSVSRGLGHRRGASEFVGGSKYSAPNLVSSSPAKSLDPSVTSPNAASLGSPVRKRGHAHRRSAAVSAHDLQSILQPRDANIGTSQADTAISPATTDPSPDDPVKSQDLDNSPDQTPQARPRVGFANRIEFIPRPLSTISSEAESVISIPVGQPFSATSPLRPASFSPSTKRKSRSSRSSLSEVEFVDPSRSSSEKSVPLEREGYLLKTELERPMTDSSALSKKTSTYRDFSFPPKRPSAALDRRSSEPSLSFASLQRPRRSSVSLREPALTPKSKRSEGDLKPARVNRKSSAHKVKAWASAMMHRKKSVRRTAQPDVESEAEAEAEPVTPTEIADGTPPSEPDLEELFSHDPFSEADDEQNRGSSFAQKMDMESLKDFNPTFGTSDDTSPVIDLDAALGPNKTPSRDGRSPGFGARRQLHSSRGNRDFNSPGNLFHRRAESAPVLTPFDYPKSPSPIHSPMADVFEEDEEDMVESSRHSGASKAPAFSFPAAPPSADENDSMRDGGLGIQDDNMSMAPPTPTATSMHSDIPVMEDTIMEEVGPIDIVEAHEEPRASTMTKSSDSSETPTIMGDPVLTLAPPQAPFMTTPSTYAGSTFSTPEMNRRQESFDGQRLGTSASSATDCRTLSSFASERPDTRPSVDDVPSLTSSRSTMISSSHPCRRDVSEKTSTFRARQLSADQQSDKRRKRASIQSLTKLMSGPFGESRNKLNLEQGNASTPDLLSGSETGRKRENRLSKLMFWKNKGSRLSTASRM</sequence>
<gene>
    <name evidence="2" type="ORF">B9Z65_956</name>
</gene>
<feature type="compositionally biased region" description="Polar residues" evidence="1">
    <location>
        <begin position="305"/>
        <end position="318"/>
    </location>
</feature>
<feature type="compositionally biased region" description="Low complexity" evidence="1">
    <location>
        <begin position="569"/>
        <end position="586"/>
    </location>
</feature>
<feature type="region of interest" description="Disordered" evidence="1">
    <location>
        <begin position="22"/>
        <end position="215"/>
    </location>
</feature>
<dbReference type="OrthoDB" id="5406427at2759"/>
<proteinExistence type="predicted"/>
<dbReference type="Proteomes" id="UP000243723">
    <property type="component" value="Unassembled WGS sequence"/>
</dbReference>
<feature type="compositionally biased region" description="Basic and acidic residues" evidence="1">
    <location>
        <begin position="287"/>
        <end position="304"/>
    </location>
</feature>
<name>A0A2P8AK07_9PEZI</name>
<feature type="compositionally biased region" description="Low complexity" evidence="1">
    <location>
        <begin position="22"/>
        <end position="33"/>
    </location>
</feature>
<feature type="compositionally biased region" description="Polar residues" evidence="1">
    <location>
        <begin position="799"/>
        <end position="817"/>
    </location>
</feature>
<dbReference type="AlphaFoldDB" id="A0A2P8AK07"/>
<feature type="compositionally biased region" description="Polar residues" evidence="1">
    <location>
        <begin position="60"/>
        <end position="74"/>
    </location>
</feature>
<keyword evidence="3" id="KW-1185">Reference proteome</keyword>
<feature type="compositionally biased region" description="Basic residues" evidence="1">
    <location>
        <begin position="375"/>
        <end position="386"/>
    </location>
</feature>
<feature type="compositionally biased region" description="Polar residues" evidence="1">
    <location>
        <begin position="198"/>
        <end position="207"/>
    </location>
</feature>
<feature type="region of interest" description="Disordered" evidence="1">
    <location>
        <begin position="718"/>
        <end position="828"/>
    </location>
</feature>
<evidence type="ECO:0000313" key="2">
    <source>
        <dbReference type="EMBL" id="PSK60806.1"/>
    </source>
</evidence>
<organism evidence="2 3">
    <name type="scientific">Elsinoe australis</name>
    <dbReference type="NCBI Taxonomy" id="40998"/>
    <lineage>
        <taxon>Eukaryota</taxon>
        <taxon>Fungi</taxon>
        <taxon>Dikarya</taxon>
        <taxon>Ascomycota</taxon>
        <taxon>Pezizomycotina</taxon>
        <taxon>Dothideomycetes</taxon>
        <taxon>Dothideomycetidae</taxon>
        <taxon>Myriangiales</taxon>
        <taxon>Elsinoaceae</taxon>
        <taxon>Elsinoe</taxon>
    </lineage>
</organism>
<dbReference type="STRING" id="40998.A0A2P8AK07"/>
<reference evidence="2 3" key="1">
    <citation type="submission" date="2017-05" db="EMBL/GenBank/DDBJ databases">
        <title>Draft genome sequence of Elsinoe australis.</title>
        <authorList>
            <person name="Cheng Q."/>
        </authorList>
    </citation>
    <scope>NUCLEOTIDE SEQUENCE [LARGE SCALE GENOMIC DNA]</scope>
    <source>
        <strain evidence="2 3">NL1</strain>
    </source>
</reference>
<feature type="compositionally biased region" description="Acidic residues" evidence="1">
    <location>
        <begin position="554"/>
        <end position="563"/>
    </location>
</feature>
<evidence type="ECO:0008006" key="4">
    <source>
        <dbReference type="Google" id="ProtNLM"/>
    </source>
</evidence>
<feature type="compositionally biased region" description="Polar residues" evidence="1">
    <location>
        <begin position="758"/>
        <end position="771"/>
    </location>
</feature>
<feature type="compositionally biased region" description="Polar residues" evidence="1">
    <location>
        <begin position="116"/>
        <end position="137"/>
    </location>
</feature>
<dbReference type="EMBL" id="NHZQ01000003">
    <property type="protein sequence ID" value="PSK60806.1"/>
    <property type="molecule type" value="Genomic_DNA"/>
</dbReference>
<feature type="compositionally biased region" description="Polar residues" evidence="1">
    <location>
        <begin position="42"/>
        <end position="53"/>
    </location>
</feature>
<feature type="compositionally biased region" description="Basic residues" evidence="1">
    <location>
        <begin position="142"/>
        <end position="152"/>
    </location>
</feature>
<evidence type="ECO:0000256" key="1">
    <source>
        <dbReference type="SAM" id="MobiDB-lite"/>
    </source>
</evidence>